<dbReference type="EMBL" id="JABBWE010000009">
    <property type="protein sequence ID" value="KAG1800242.1"/>
    <property type="molecule type" value="Genomic_DNA"/>
</dbReference>
<evidence type="ECO:0000259" key="1">
    <source>
        <dbReference type="Pfam" id="PF17667"/>
    </source>
</evidence>
<protein>
    <recommendedName>
        <fullName evidence="1">Fungal-type protein kinase domain-containing protein</fullName>
    </recommendedName>
</protein>
<keyword evidence="3" id="KW-1185">Reference proteome</keyword>
<evidence type="ECO:0000313" key="2">
    <source>
        <dbReference type="EMBL" id="KAG1800242.1"/>
    </source>
</evidence>
<sequence length="93" mass="10590">RGFLINWDLAKLLTIQGPRQTTRMGTWQFMSAHLIKNSFAVHAVEDDLESNLYVVLWMALKSRESYMSVIDRMQFILQIFNADPLVGTGGSAK</sequence>
<dbReference type="GeneID" id="64590555"/>
<dbReference type="RefSeq" id="XP_041164228.1">
    <property type="nucleotide sequence ID" value="XM_041296791.1"/>
</dbReference>
<reference evidence="2" key="1">
    <citation type="journal article" date="2020" name="New Phytol.">
        <title>Comparative genomics reveals dynamic genome evolution in host specialist ectomycorrhizal fungi.</title>
        <authorList>
            <person name="Lofgren L.A."/>
            <person name="Nguyen N.H."/>
            <person name="Vilgalys R."/>
            <person name="Ruytinx J."/>
            <person name="Liao H.L."/>
            <person name="Branco S."/>
            <person name="Kuo A."/>
            <person name="LaButti K."/>
            <person name="Lipzen A."/>
            <person name="Andreopoulos W."/>
            <person name="Pangilinan J."/>
            <person name="Riley R."/>
            <person name="Hundley H."/>
            <person name="Na H."/>
            <person name="Barry K."/>
            <person name="Grigoriev I.V."/>
            <person name="Stajich J.E."/>
            <person name="Kennedy P.G."/>
        </authorList>
    </citation>
    <scope>NUCLEOTIDE SEQUENCE</scope>
    <source>
        <strain evidence="2">S12</strain>
    </source>
</reference>
<comment type="caution">
    <text evidence="2">The sequence shown here is derived from an EMBL/GenBank/DDBJ whole genome shotgun (WGS) entry which is preliminary data.</text>
</comment>
<dbReference type="InterPro" id="IPR040976">
    <property type="entry name" value="Pkinase_fungal"/>
</dbReference>
<feature type="domain" description="Fungal-type protein kinase" evidence="1">
    <location>
        <begin position="1"/>
        <end position="58"/>
    </location>
</feature>
<evidence type="ECO:0000313" key="3">
    <source>
        <dbReference type="Proteomes" id="UP000719766"/>
    </source>
</evidence>
<gene>
    <name evidence="2" type="ORF">HD556DRAFT_1220386</name>
</gene>
<dbReference type="AlphaFoldDB" id="A0A9P7J308"/>
<name>A0A9P7J308_9AGAM</name>
<dbReference type="OrthoDB" id="2747778at2759"/>
<feature type="non-terminal residue" evidence="2">
    <location>
        <position position="1"/>
    </location>
</feature>
<organism evidence="2 3">
    <name type="scientific">Suillus plorans</name>
    <dbReference type="NCBI Taxonomy" id="116603"/>
    <lineage>
        <taxon>Eukaryota</taxon>
        <taxon>Fungi</taxon>
        <taxon>Dikarya</taxon>
        <taxon>Basidiomycota</taxon>
        <taxon>Agaricomycotina</taxon>
        <taxon>Agaricomycetes</taxon>
        <taxon>Agaricomycetidae</taxon>
        <taxon>Boletales</taxon>
        <taxon>Suillineae</taxon>
        <taxon>Suillaceae</taxon>
        <taxon>Suillus</taxon>
    </lineage>
</organism>
<proteinExistence type="predicted"/>
<accession>A0A9P7J308</accession>
<dbReference type="Pfam" id="PF17667">
    <property type="entry name" value="Pkinase_fungal"/>
    <property type="match status" value="1"/>
</dbReference>
<feature type="non-terminal residue" evidence="2">
    <location>
        <position position="93"/>
    </location>
</feature>
<dbReference type="Proteomes" id="UP000719766">
    <property type="component" value="Unassembled WGS sequence"/>
</dbReference>